<dbReference type="PANTHER" id="PTHR43479">
    <property type="entry name" value="ACREF/ENVCD OPERON REPRESSOR-RELATED"/>
    <property type="match status" value="1"/>
</dbReference>
<protein>
    <recommendedName>
        <fullName evidence="3">HTH tetR-type domain-containing protein</fullName>
    </recommendedName>
</protein>
<organism evidence="4 5">
    <name type="scientific">Arcticibacterium luteifluviistationis</name>
    <dbReference type="NCBI Taxonomy" id="1784714"/>
    <lineage>
        <taxon>Bacteria</taxon>
        <taxon>Pseudomonadati</taxon>
        <taxon>Bacteroidota</taxon>
        <taxon>Cytophagia</taxon>
        <taxon>Cytophagales</taxon>
        <taxon>Leadbetterellaceae</taxon>
        <taxon>Arcticibacterium</taxon>
    </lineage>
</organism>
<evidence type="ECO:0000313" key="5">
    <source>
        <dbReference type="Proteomes" id="UP000249873"/>
    </source>
</evidence>
<dbReference type="PROSITE" id="PS50977">
    <property type="entry name" value="HTH_TETR_2"/>
    <property type="match status" value="1"/>
</dbReference>
<dbReference type="InterPro" id="IPR001647">
    <property type="entry name" value="HTH_TetR"/>
</dbReference>
<keyword evidence="5" id="KW-1185">Reference proteome</keyword>
<dbReference type="PRINTS" id="PR00455">
    <property type="entry name" value="HTHTETR"/>
</dbReference>
<evidence type="ECO:0000259" key="3">
    <source>
        <dbReference type="PROSITE" id="PS50977"/>
    </source>
</evidence>
<dbReference type="SUPFAM" id="SSF46689">
    <property type="entry name" value="Homeodomain-like"/>
    <property type="match status" value="1"/>
</dbReference>
<gene>
    <name evidence="4" type="ORF">DJ013_07070</name>
</gene>
<dbReference type="InterPro" id="IPR009057">
    <property type="entry name" value="Homeodomain-like_sf"/>
</dbReference>
<keyword evidence="1 2" id="KW-0238">DNA-binding</keyword>
<dbReference type="AlphaFoldDB" id="A0A2Z4G9N7"/>
<dbReference type="Pfam" id="PF00440">
    <property type="entry name" value="TetR_N"/>
    <property type="match status" value="1"/>
</dbReference>
<feature type="domain" description="HTH tetR-type" evidence="3">
    <location>
        <begin position="4"/>
        <end position="64"/>
    </location>
</feature>
<dbReference type="InterPro" id="IPR023772">
    <property type="entry name" value="DNA-bd_HTH_TetR-type_CS"/>
</dbReference>
<dbReference type="OrthoDB" id="9789566at2"/>
<name>A0A2Z4G9N7_9BACT</name>
<sequence>MTVTDKKANILSAALELFANEGFNATSTSSVAKKAGVSEALIFRHFLNKKGLLDAILGQGEKKFMELMGPILFQNEPKKVIKMTLELPFSVKESEYDFWKLQIKLKWDSDYYHPQKMVPLTNKLTEAFAALGSEMPELEALSLNQMVESISIGLVRNEIKDKKKYLAFLLAKYGV</sequence>
<dbReference type="Proteomes" id="UP000249873">
    <property type="component" value="Chromosome"/>
</dbReference>
<dbReference type="InterPro" id="IPR050624">
    <property type="entry name" value="HTH-type_Tx_Regulator"/>
</dbReference>
<feature type="DNA-binding region" description="H-T-H motif" evidence="2">
    <location>
        <begin position="27"/>
        <end position="46"/>
    </location>
</feature>
<evidence type="ECO:0000256" key="1">
    <source>
        <dbReference type="ARBA" id="ARBA00023125"/>
    </source>
</evidence>
<evidence type="ECO:0000313" key="4">
    <source>
        <dbReference type="EMBL" id="AWV97942.1"/>
    </source>
</evidence>
<dbReference type="PROSITE" id="PS01081">
    <property type="entry name" value="HTH_TETR_1"/>
    <property type="match status" value="1"/>
</dbReference>
<proteinExistence type="predicted"/>
<evidence type="ECO:0000256" key="2">
    <source>
        <dbReference type="PROSITE-ProRule" id="PRU00335"/>
    </source>
</evidence>
<dbReference type="Gene3D" id="1.10.357.10">
    <property type="entry name" value="Tetracycline Repressor, domain 2"/>
    <property type="match status" value="1"/>
</dbReference>
<dbReference type="EMBL" id="CP029480">
    <property type="protein sequence ID" value="AWV97942.1"/>
    <property type="molecule type" value="Genomic_DNA"/>
</dbReference>
<accession>A0A2Z4G9N7</accession>
<dbReference type="PANTHER" id="PTHR43479:SF11">
    <property type="entry name" value="ACREF_ENVCD OPERON REPRESSOR-RELATED"/>
    <property type="match status" value="1"/>
</dbReference>
<dbReference type="KEGG" id="als:DJ013_07070"/>
<reference evidence="4 5" key="1">
    <citation type="submission" date="2018-05" db="EMBL/GenBank/DDBJ databases">
        <title>Complete genome sequence of Arcticibacterium luteifluviistationis SM1504T, a cytophagaceae bacterium isolated from Arctic surface seawater.</title>
        <authorList>
            <person name="Li Y."/>
            <person name="Qin Q.-L."/>
        </authorList>
    </citation>
    <scope>NUCLEOTIDE SEQUENCE [LARGE SCALE GENOMIC DNA]</scope>
    <source>
        <strain evidence="4 5">SM1504</strain>
    </source>
</reference>
<dbReference type="GO" id="GO:0003677">
    <property type="term" value="F:DNA binding"/>
    <property type="evidence" value="ECO:0007669"/>
    <property type="project" value="UniProtKB-UniRule"/>
</dbReference>